<gene>
    <name evidence="10" type="ORF">CONLIGDRAFT_678763</name>
</gene>
<dbReference type="AlphaFoldDB" id="A0A1J7IXC2"/>
<evidence type="ECO:0000256" key="1">
    <source>
        <dbReference type="ARBA" id="ARBA00004167"/>
    </source>
</evidence>
<evidence type="ECO:0008006" key="12">
    <source>
        <dbReference type="Google" id="ProtNLM"/>
    </source>
</evidence>
<dbReference type="Proteomes" id="UP000182658">
    <property type="component" value="Unassembled WGS sequence"/>
</dbReference>
<dbReference type="STRING" id="1408157.A0A1J7IXC2"/>
<evidence type="ECO:0000256" key="3">
    <source>
        <dbReference type="ARBA" id="ARBA00022692"/>
    </source>
</evidence>
<name>A0A1J7IXC2_9PEZI</name>
<evidence type="ECO:0000256" key="5">
    <source>
        <dbReference type="ARBA" id="ARBA00023026"/>
    </source>
</evidence>
<keyword evidence="11" id="KW-1185">Reference proteome</keyword>
<feature type="transmembrane region" description="Helical" evidence="9">
    <location>
        <begin position="42"/>
        <end position="64"/>
    </location>
</feature>
<dbReference type="Pfam" id="PF11807">
    <property type="entry name" value="UstYa"/>
    <property type="match status" value="1"/>
</dbReference>
<keyword evidence="5" id="KW-0843">Virulence</keyword>
<reference evidence="10 11" key="1">
    <citation type="submission" date="2016-10" db="EMBL/GenBank/DDBJ databases">
        <title>Draft genome sequence of Coniochaeta ligniaria NRRL30616, a lignocellulolytic fungus for bioabatement of inhibitors in plant biomass hydrolysates.</title>
        <authorList>
            <consortium name="DOE Joint Genome Institute"/>
            <person name="Jimenez D.J."/>
            <person name="Hector R.E."/>
            <person name="Riley R."/>
            <person name="Sun H."/>
            <person name="Grigoriev I.V."/>
            <person name="Van Elsas J.D."/>
            <person name="Nichols N.N."/>
        </authorList>
    </citation>
    <scope>NUCLEOTIDE SEQUENCE [LARGE SCALE GENOMIC DNA]</scope>
    <source>
        <strain evidence="10 11">NRRL 30616</strain>
    </source>
</reference>
<dbReference type="InParanoid" id="A0A1J7IXC2"/>
<keyword evidence="6 9" id="KW-0472">Membrane</keyword>
<keyword evidence="3 9" id="KW-0812">Transmembrane</keyword>
<dbReference type="PANTHER" id="PTHR33365">
    <property type="entry name" value="YALI0B05434P"/>
    <property type="match status" value="1"/>
</dbReference>
<evidence type="ECO:0000256" key="4">
    <source>
        <dbReference type="ARBA" id="ARBA00022989"/>
    </source>
</evidence>
<keyword evidence="7" id="KW-0325">Glycoprotein</keyword>
<sequence length="281" mass="32637">MPTMALPSRASHKYNYLRGVDDEEYSSSIPVHQPRVTLRTRLLWLSATLNVLLLILVAWGWIFYPRDSHRFYYLPDEVYSPALPAVEYKTVVFKSSLHGGFTDYQGSSDEVNARWEALYNKMAISEISAEQASKLPNATTPTAWDPNKYMVELDVFHQLHCLNALRKLVYPQAFPMDLTSSSEEALDNVYHLEHCYDQLRQSLQCSADISTIYWEWSREKKKMLGSLETTHTCRDFDKIREWALGHQLQGEFDWWQEVKGAPIRKPKAGEHISEHDHMHVS</sequence>
<organism evidence="10 11">
    <name type="scientific">Coniochaeta ligniaria NRRL 30616</name>
    <dbReference type="NCBI Taxonomy" id="1408157"/>
    <lineage>
        <taxon>Eukaryota</taxon>
        <taxon>Fungi</taxon>
        <taxon>Dikarya</taxon>
        <taxon>Ascomycota</taxon>
        <taxon>Pezizomycotina</taxon>
        <taxon>Sordariomycetes</taxon>
        <taxon>Sordariomycetidae</taxon>
        <taxon>Coniochaetales</taxon>
        <taxon>Coniochaetaceae</taxon>
        <taxon>Coniochaeta</taxon>
    </lineage>
</organism>
<evidence type="ECO:0000256" key="7">
    <source>
        <dbReference type="ARBA" id="ARBA00023180"/>
    </source>
</evidence>
<comment type="pathway">
    <text evidence="2">Mycotoxin biosynthesis.</text>
</comment>
<evidence type="ECO:0000256" key="6">
    <source>
        <dbReference type="ARBA" id="ARBA00023136"/>
    </source>
</evidence>
<evidence type="ECO:0000313" key="10">
    <source>
        <dbReference type="EMBL" id="OIW32359.1"/>
    </source>
</evidence>
<evidence type="ECO:0000256" key="8">
    <source>
        <dbReference type="ARBA" id="ARBA00035112"/>
    </source>
</evidence>
<evidence type="ECO:0000256" key="9">
    <source>
        <dbReference type="SAM" id="Phobius"/>
    </source>
</evidence>
<keyword evidence="4 9" id="KW-1133">Transmembrane helix</keyword>
<accession>A0A1J7IXC2</accession>
<dbReference type="InterPro" id="IPR021765">
    <property type="entry name" value="UstYa-like"/>
</dbReference>
<dbReference type="OrthoDB" id="3687641at2759"/>
<comment type="subcellular location">
    <subcellularLocation>
        <location evidence="1">Membrane</location>
        <topology evidence="1">Single-pass membrane protein</topology>
    </subcellularLocation>
</comment>
<dbReference type="PANTHER" id="PTHR33365:SF4">
    <property type="entry name" value="CYCLOCHLOROTINE BIOSYNTHESIS PROTEIN O"/>
    <property type="match status" value="1"/>
</dbReference>
<evidence type="ECO:0000313" key="11">
    <source>
        <dbReference type="Proteomes" id="UP000182658"/>
    </source>
</evidence>
<dbReference type="GO" id="GO:0043386">
    <property type="term" value="P:mycotoxin biosynthetic process"/>
    <property type="evidence" value="ECO:0007669"/>
    <property type="project" value="InterPro"/>
</dbReference>
<dbReference type="GO" id="GO:0016020">
    <property type="term" value="C:membrane"/>
    <property type="evidence" value="ECO:0007669"/>
    <property type="project" value="UniProtKB-SubCell"/>
</dbReference>
<protein>
    <recommendedName>
        <fullName evidence="12">Tat pathway signal sequence</fullName>
    </recommendedName>
</protein>
<proteinExistence type="inferred from homology"/>
<comment type="similarity">
    <text evidence="8">Belongs to the ustYa family.</text>
</comment>
<dbReference type="EMBL" id="KV875095">
    <property type="protein sequence ID" value="OIW32359.1"/>
    <property type="molecule type" value="Genomic_DNA"/>
</dbReference>
<evidence type="ECO:0000256" key="2">
    <source>
        <dbReference type="ARBA" id="ARBA00004685"/>
    </source>
</evidence>